<evidence type="ECO:0000256" key="4">
    <source>
        <dbReference type="ARBA" id="ARBA00022692"/>
    </source>
</evidence>
<dbReference type="EMBL" id="OU895877">
    <property type="protein sequence ID" value="CAG9801164.1"/>
    <property type="molecule type" value="Genomic_DNA"/>
</dbReference>
<dbReference type="PROSITE" id="PS50262">
    <property type="entry name" value="G_PROTEIN_RECEP_F1_2"/>
    <property type="match status" value="1"/>
</dbReference>
<comment type="similarity">
    <text evidence="2">Belongs to the G-protein coupled receptor 1 family.</text>
</comment>
<dbReference type="SUPFAM" id="SSF81321">
    <property type="entry name" value="Family A G protein-coupled receptor-like"/>
    <property type="match status" value="1"/>
</dbReference>
<feature type="transmembrane region" description="Helical" evidence="12">
    <location>
        <begin position="168"/>
        <end position="188"/>
    </location>
</feature>
<evidence type="ECO:0000313" key="14">
    <source>
        <dbReference type="EMBL" id="CAG9801164.1"/>
    </source>
</evidence>
<dbReference type="PANTHER" id="PTHR45695:SF26">
    <property type="entry name" value="NEUROPEPTIDE CCHAMIDE-1 RECEPTOR"/>
    <property type="match status" value="1"/>
</dbReference>
<dbReference type="InterPro" id="IPR000276">
    <property type="entry name" value="GPCR_Rhodpsn"/>
</dbReference>
<dbReference type="GO" id="GO:0008188">
    <property type="term" value="F:neuropeptide receptor activity"/>
    <property type="evidence" value="ECO:0007669"/>
    <property type="project" value="TreeGrafter"/>
</dbReference>
<dbReference type="AlphaFoldDB" id="A0A9N9RML8"/>
<dbReference type="InterPro" id="IPR017452">
    <property type="entry name" value="GPCR_Rhodpsn_7TM"/>
</dbReference>
<reference evidence="14" key="1">
    <citation type="submission" date="2022-01" db="EMBL/GenBank/DDBJ databases">
        <authorList>
            <person name="King R."/>
        </authorList>
    </citation>
    <scope>NUCLEOTIDE SEQUENCE</scope>
</reference>
<keyword evidence="3" id="KW-1003">Cell membrane</keyword>
<gene>
    <name evidence="14" type="ORF">CHIRRI_LOCUS4098</name>
</gene>
<feature type="transmembrane region" description="Helical" evidence="12">
    <location>
        <begin position="130"/>
        <end position="148"/>
    </location>
</feature>
<feature type="domain" description="G-protein coupled receptors family 1 profile" evidence="13">
    <location>
        <begin position="65"/>
        <end position="334"/>
    </location>
</feature>
<reference evidence="14" key="2">
    <citation type="submission" date="2022-10" db="EMBL/GenBank/DDBJ databases">
        <authorList>
            <consortium name="ENA_rothamsted_submissions"/>
            <consortium name="culmorum"/>
            <person name="King R."/>
        </authorList>
    </citation>
    <scope>NUCLEOTIDE SEQUENCE</scope>
</reference>
<accession>A0A9N9RML8</accession>
<protein>
    <recommendedName>
        <fullName evidence="13">G-protein coupled receptors family 1 profile domain-containing protein</fullName>
    </recommendedName>
</protein>
<organism evidence="14 15">
    <name type="scientific">Chironomus riparius</name>
    <dbReference type="NCBI Taxonomy" id="315576"/>
    <lineage>
        <taxon>Eukaryota</taxon>
        <taxon>Metazoa</taxon>
        <taxon>Ecdysozoa</taxon>
        <taxon>Arthropoda</taxon>
        <taxon>Hexapoda</taxon>
        <taxon>Insecta</taxon>
        <taxon>Pterygota</taxon>
        <taxon>Neoptera</taxon>
        <taxon>Endopterygota</taxon>
        <taxon>Diptera</taxon>
        <taxon>Nematocera</taxon>
        <taxon>Chironomoidea</taxon>
        <taxon>Chironomidae</taxon>
        <taxon>Chironominae</taxon>
        <taxon>Chironomus</taxon>
    </lineage>
</organism>
<feature type="transmembrane region" description="Helical" evidence="12">
    <location>
        <begin position="86"/>
        <end position="110"/>
    </location>
</feature>
<evidence type="ECO:0000256" key="3">
    <source>
        <dbReference type="ARBA" id="ARBA00022475"/>
    </source>
</evidence>
<keyword evidence="7 12" id="KW-0472">Membrane</keyword>
<keyword evidence="5 12" id="KW-1133">Transmembrane helix</keyword>
<evidence type="ECO:0000256" key="12">
    <source>
        <dbReference type="SAM" id="Phobius"/>
    </source>
</evidence>
<keyword evidence="15" id="KW-1185">Reference proteome</keyword>
<keyword evidence="6" id="KW-0297">G-protein coupled receptor</keyword>
<evidence type="ECO:0000259" key="13">
    <source>
        <dbReference type="PROSITE" id="PS50262"/>
    </source>
</evidence>
<feature type="transmembrane region" description="Helical" evidence="12">
    <location>
        <begin position="311"/>
        <end position="337"/>
    </location>
</feature>
<dbReference type="PANTHER" id="PTHR45695">
    <property type="entry name" value="LEUCOKININ RECEPTOR-RELATED"/>
    <property type="match status" value="1"/>
</dbReference>
<dbReference type="Proteomes" id="UP001153620">
    <property type="component" value="Chromosome 1"/>
</dbReference>
<dbReference type="PRINTS" id="PR00358">
    <property type="entry name" value="BOMBESINR"/>
</dbReference>
<dbReference type="PRINTS" id="PR00237">
    <property type="entry name" value="GPCRRHODOPSN"/>
</dbReference>
<sequence>MEFITEFFYDNATLYESTFTLDYENSTLLDNLTVTEVPYVQYEDRLETYIIPTIFALIFIIGVLGNGCLILIFFRHRTMRNVPNTYILSLALADLLVIVTTVPLTSVIYILNSWPWGEPLCIISEYFKDLSIGVSVFTLTALSGDRFFAICDPLRKFHSHSGKRATRITIIIAVSIWILAACLGIPALRGSYIKKIVINSEVINICYPFPAELGKGYARLIVTFRFLCYYAIPLFIIGIFYALIAKHLIHAASHVPGENFQGVQRQVKARRKVAVTVLAFVVIFGICFLPSHLFMLWFYFNDNAEEDYNDFWHILRMVGFCLSFANSCTNPVALYCVSDAFRKHFNRYLLCRSSALSRHMTYDKTHREMTITSQSTIYRRYPSKRFANQSIKSTSRAAETTVIILQDIGDENNGLIDHEKMSCM</sequence>
<evidence type="ECO:0000256" key="6">
    <source>
        <dbReference type="ARBA" id="ARBA00023040"/>
    </source>
</evidence>
<dbReference type="SMART" id="SM01381">
    <property type="entry name" value="7TM_GPCR_Srsx"/>
    <property type="match status" value="1"/>
</dbReference>
<keyword evidence="8" id="KW-1015">Disulfide bond</keyword>
<feature type="transmembrane region" description="Helical" evidence="12">
    <location>
        <begin position="273"/>
        <end position="299"/>
    </location>
</feature>
<dbReference type="OrthoDB" id="10049706at2759"/>
<name>A0A9N9RML8_9DIPT</name>
<evidence type="ECO:0000256" key="1">
    <source>
        <dbReference type="ARBA" id="ARBA00004651"/>
    </source>
</evidence>
<comment type="subcellular location">
    <subcellularLocation>
        <location evidence="1">Cell membrane</location>
        <topology evidence="1">Multi-pass membrane protein</topology>
    </subcellularLocation>
</comment>
<keyword evidence="4 12" id="KW-0812">Transmembrane</keyword>
<evidence type="ECO:0000256" key="7">
    <source>
        <dbReference type="ARBA" id="ARBA00023136"/>
    </source>
</evidence>
<evidence type="ECO:0000256" key="11">
    <source>
        <dbReference type="ARBA" id="ARBA00023224"/>
    </source>
</evidence>
<evidence type="ECO:0000313" key="15">
    <source>
        <dbReference type="Proteomes" id="UP001153620"/>
    </source>
</evidence>
<dbReference type="CDD" id="cd15927">
    <property type="entry name" value="7tmA_Bombesin_R-like"/>
    <property type="match status" value="1"/>
</dbReference>
<feature type="transmembrane region" description="Helical" evidence="12">
    <location>
        <begin position="49"/>
        <end position="74"/>
    </location>
</feature>
<keyword evidence="9" id="KW-0675">Receptor</keyword>
<proteinExistence type="inferred from homology"/>
<evidence type="ECO:0000256" key="2">
    <source>
        <dbReference type="ARBA" id="ARBA00010663"/>
    </source>
</evidence>
<keyword evidence="10" id="KW-0325">Glycoprotein</keyword>
<evidence type="ECO:0000256" key="10">
    <source>
        <dbReference type="ARBA" id="ARBA00023180"/>
    </source>
</evidence>
<dbReference type="GO" id="GO:0005886">
    <property type="term" value="C:plasma membrane"/>
    <property type="evidence" value="ECO:0007669"/>
    <property type="project" value="UniProtKB-SubCell"/>
</dbReference>
<feature type="transmembrane region" description="Helical" evidence="12">
    <location>
        <begin position="217"/>
        <end position="244"/>
    </location>
</feature>
<evidence type="ECO:0000256" key="8">
    <source>
        <dbReference type="ARBA" id="ARBA00023157"/>
    </source>
</evidence>
<dbReference type="Gene3D" id="1.20.1070.10">
    <property type="entry name" value="Rhodopsin 7-helix transmembrane proteins"/>
    <property type="match status" value="1"/>
</dbReference>
<evidence type="ECO:0000256" key="9">
    <source>
        <dbReference type="ARBA" id="ARBA00023170"/>
    </source>
</evidence>
<evidence type="ECO:0000256" key="5">
    <source>
        <dbReference type="ARBA" id="ARBA00022989"/>
    </source>
</evidence>
<dbReference type="InterPro" id="IPR001556">
    <property type="entry name" value="Bombsn_rcpt-like"/>
</dbReference>
<dbReference type="Pfam" id="PF00001">
    <property type="entry name" value="7tm_1"/>
    <property type="match status" value="1"/>
</dbReference>
<keyword evidence="11" id="KW-0807">Transducer</keyword>